<keyword evidence="2" id="KW-0012">Acyltransferase</keyword>
<evidence type="ECO:0000259" key="4">
    <source>
        <dbReference type="PROSITE" id="PS51186"/>
    </source>
</evidence>
<organism evidence="5 6">
    <name type="scientific">Gonapodya prolifera (strain JEL478)</name>
    <name type="common">Monoblepharis prolifera</name>
    <dbReference type="NCBI Taxonomy" id="1344416"/>
    <lineage>
        <taxon>Eukaryota</taxon>
        <taxon>Fungi</taxon>
        <taxon>Fungi incertae sedis</taxon>
        <taxon>Chytridiomycota</taxon>
        <taxon>Chytridiomycota incertae sedis</taxon>
        <taxon>Monoblepharidomycetes</taxon>
        <taxon>Monoblepharidales</taxon>
        <taxon>Gonapodyaceae</taxon>
        <taxon>Gonapodya</taxon>
    </lineage>
</organism>
<feature type="domain" description="N-acetyltransferase" evidence="4">
    <location>
        <begin position="5"/>
        <end position="153"/>
    </location>
</feature>
<dbReference type="SUPFAM" id="SSF55729">
    <property type="entry name" value="Acyl-CoA N-acyltransferases (Nat)"/>
    <property type="match status" value="1"/>
</dbReference>
<dbReference type="OrthoDB" id="249099at2759"/>
<dbReference type="PROSITE" id="PS51186">
    <property type="entry name" value="GNAT"/>
    <property type="match status" value="1"/>
</dbReference>
<sequence>MDAPIVYRPYASELDLPPMASLIAEALSEPYSIYTYRYFLHQWPQLCFLALDGDTIVGCVINRIEPHRGMMRGYIAMLVVSEKYRGRKIGSTLVKMTVNAMKEGGADEVVLETEVSNRTACALYEHLGFIRDKRLARYYLNGGDAFRLKLIVHS</sequence>
<dbReference type="PANTHER" id="PTHR45896">
    <property type="entry name" value="N-ALPHA-ACETYLTRANSFERASE 30"/>
    <property type="match status" value="1"/>
</dbReference>
<dbReference type="EMBL" id="KQ965773">
    <property type="protein sequence ID" value="KXS13887.1"/>
    <property type="molecule type" value="Genomic_DNA"/>
</dbReference>
<dbReference type="InterPro" id="IPR000182">
    <property type="entry name" value="GNAT_dom"/>
</dbReference>
<dbReference type="InterPro" id="IPR044542">
    <property type="entry name" value="NAA30-like"/>
</dbReference>
<dbReference type="PANTHER" id="PTHR45896:SF1">
    <property type="entry name" value="N-ALPHA-ACETYLTRANSFERASE 30"/>
    <property type="match status" value="1"/>
</dbReference>
<dbReference type="InterPro" id="IPR016181">
    <property type="entry name" value="Acyl_CoA_acyltransferase"/>
</dbReference>
<protein>
    <submittedName>
        <fullName evidence="5">Putative acyltransfersase</fullName>
    </submittedName>
</protein>
<dbReference type="Proteomes" id="UP000070544">
    <property type="component" value="Unassembled WGS sequence"/>
</dbReference>
<comment type="similarity">
    <text evidence="3">Belongs to the acetyltransferase family. MAK3 subfamily.</text>
</comment>
<evidence type="ECO:0000313" key="5">
    <source>
        <dbReference type="EMBL" id="KXS13887.1"/>
    </source>
</evidence>
<dbReference type="GO" id="GO:0031417">
    <property type="term" value="C:NatC complex"/>
    <property type="evidence" value="ECO:0007669"/>
    <property type="project" value="EnsemblFungi"/>
</dbReference>
<keyword evidence="6" id="KW-1185">Reference proteome</keyword>
<dbReference type="GO" id="GO:0000822">
    <property type="term" value="F:inositol hexakisphosphate binding"/>
    <property type="evidence" value="ECO:0007669"/>
    <property type="project" value="EnsemblFungi"/>
</dbReference>
<proteinExistence type="inferred from homology"/>
<dbReference type="OMA" id="LCIFARH"/>
<accession>A0A139AAW2</accession>
<evidence type="ECO:0000256" key="2">
    <source>
        <dbReference type="ARBA" id="ARBA00023315"/>
    </source>
</evidence>
<dbReference type="Gene3D" id="3.40.630.30">
    <property type="match status" value="1"/>
</dbReference>
<name>A0A139AAW2_GONPJ</name>
<dbReference type="Pfam" id="PF00583">
    <property type="entry name" value="Acetyltransf_1"/>
    <property type="match status" value="1"/>
</dbReference>
<dbReference type="CDD" id="cd04301">
    <property type="entry name" value="NAT_SF"/>
    <property type="match status" value="1"/>
</dbReference>
<reference evidence="5 6" key="1">
    <citation type="journal article" date="2015" name="Genome Biol. Evol.">
        <title>Phylogenomic analyses indicate that early fungi evolved digesting cell walls of algal ancestors of land plants.</title>
        <authorList>
            <person name="Chang Y."/>
            <person name="Wang S."/>
            <person name="Sekimoto S."/>
            <person name="Aerts A.L."/>
            <person name="Choi C."/>
            <person name="Clum A."/>
            <person name="LaButti K.M."/>
            <person name="Lindquist E.A."/>
            <person name="Yee Ngan C."/>
            <person name="Ohm R.A."/>
            <person name="Salamov A.A."/>
            <person name="Grigoriev I.V."/>
            <person name="Spatafora J.W."/>
            <person name="Berbee M.L."/>
        </authorList>
    </citation>
    <scope>NUCLEOTIDE SEQUENCE [LARGE SCALE GENOMIC DNA]</scope>
    <source>
        <strain evidence="5 6">JEL478</strain>
    </source>
</reference>
<gene>
    <name evidence="5" type="ORF">M427DRAFT_112965</name>
</gene>
<dbReference type="GO" id="GO:0032880">
    <property type="term" value="P:regulation of protein localization"/>
    <property type="evidence" value="ECO:0007669"/>
    <property type="project" value="EnsemblFungi"/>
</dbReference>
<evidence type="ECO:0000256" key="1">
    <source>
        <dbReference type="ARBA" id="ARBA00022679"/>
    </source>
</evidence>
<dbReference type="GO" id="GO:0004596">
    <property type="term" value="F:protein-N-terminal amino-acid acetyltransferase activity"/>
    <property type="evidence" value="ECO:0007669"/>
    <property type="project" value="EnsemblFungi"/>
</dbReference>
<dbReference type="STRING" id="1344416.A0A139AAW2"/>
<evidence type="ECO:0000256" key="3">
    <source>
        <dbReference type="ARBA" id="ARBA00024025"/>
    </source>
</evidence>
<dbReference type="AlphaFoldDB" id="A0A139AAW2"/>
<evidence type="ECO:0000313" key="6">
    <source>
        <dbReference type="Proteomes" id="UP000070544"/>
    </source>
</evidence>
<keyword evidence="1" id="KW-0808">Transferase</keyword>